<organism evidence="1 2">
    <name type="scientific">Lepagella muris</name>
    <dbReference type="NCBI Taxonomy" id="3032870"/>
    <lineage>
        <taxon>Bacteria</taxon>
        <taxon>Pseudomonadati</taxon>
        <taxon>Bacteroidota</taxon>
        <taxon>Bacteroidia</taxon>
        <taxon>Bacteroidales</taxon>
        <taxon>Muribaculaceae</taxon>
        <taxon>Lepagella</taxon>
    </lineage>
</organism>
<proteinExistence type="predicted"/>
<protein>
    <submittedName>
        <fullName evidence="1">Sensor histidine kinase</fullName>
    </submittedName>
</protein>
<accession>A0AC61RFA2</accession>
<name>A0AC61RFA2_9BACT</name>
<dbReference type="Proteomes" id="UP000306319">
    <property type="component" value="Unassembled WGS sequence"/>
</dbReference>
<keyword evidence="1" id="KW-0418">Kinase</keyword>
<gene>
    <name evidence="1" type="ORF">E5331_19765</name>
</gene>
<evidence type="ECO:0000313" key="1">
    <source>
        <dbReference type="EMBL" id="TGY75628.1"/>
    </source>
</evidence>
<keyword evidence="2" id="KW-1185">Reference proteome</keyword>
<reference evidence="1" key="1">
    <citation type="submission" date="2019-04" db="EMBL/GenBank/DDBJ databases">
        <title>Microbes associate with the intestines of laboratory mice.</title>
        <authorList>
            <person name="Navarre W."/>
            <person name="Wong E."/>
            <person name="Huang K."/>
            <person name="Tropini C."/>
            <person name="Ng K."/>
            <person name="Yu B."/>
        </authorList>
    </citation>
    <scope>NUCLEOTIDE SEQUENCE</scope>
    <source>
        <strain evidence="1">NM04_E33</strain>
    </source>
</reference>
<sequence length="337" mass="39523">MKNISLYIDLVFCIIVLPLMALIFPVERWFHNFQWYVIAVGTWLLFLYVLNRIVTVPLIFKKTRERVIGVMIFLISISITYWFATIQLYVPKEGTNPFDYGIVRILPSIQPYQQAVWSLFVIVETFSFAVGLLTQANMQKAKRRAVEAERDKAEIELYKAQIKPHFMFNTLNSLYGLFLTQDEKALVALEEYISMLRYIHVSSHRDFAPISDEVDYIRQYIGLQSLRLNEMTTVHTDIEVENYRLQVPPMLLVTFVENCFKHGVSPIEESKIIIRLIEKDGLLTFSTENRIFPVKRIGEHMGIENCKKRLNLLYSERHSLNIENDGDYFYVKLSIKL</sequence>
<comment type="caution">
    <text evidence="1">The sequence shown here is derived from an EMBL/GenBank/DDBJ whole genome shotgun (WGS) entry which is preliminary data.</text>
</comment>
<dbReference type="EMBL" id="SRYB01000057">
    <property type="protein sequence ID" value="TGY75628.1"/>
    <property type="molecule type" value="Genomic_DNA"/>
</dbReference>
<evidence type="ECO:0000313" key="2">
    <source>
        <dbReference type="Proteomes" id="UP000306319"/>
    </source>
</evidence>
<keyword evidence="1" id="KW-0808">Transferase</keyword>